<dbReference type="RefSeq" id="WP_275781786.1">
    <property type="nucleotide sequence ID" value="NZ_BAABDE010000033.1"/>
</dbReference>
<feature type="transmembrane region" description="Helical" evidence="1">
    <location>
        <begin position="6"/>
        <end position="26"/>
    </location>
</feature>
<protein>
    <recommendedName>
        <fullName evidence="4">Secreted protein</fullName>
    </recommendedName>
</protein>
<name>A0ABP7J7Z0_9ACTN</name>
<comment type="caution">
    <text evidence="2">The sequence shown here is derived from an EMBL/GenBank/DDBJ whole genome shotgun (WGS) entry which is preliminary data.</text>
</comment>
<dbReference type="EMBL" id="BAABDE010000033">
    <property type="protein sequence ID" value="GAA3836226.1"/>
    <property type="molecule type" value="Genomic_DNA"/>
</dbReference>
<gene>
    <name evidence="2" type="ORF">GCM10022403_081040</name>
</gene>
<evidence type="ECO:0000256" key="1">
    <source>
        <dbReference type="SAM" id="Phobius"/>
    </source>
</evidence>
<evidence type="ECO:0000313" key="2">
    <source>
        <dbReference type="EMBL" id="GAA3836226.1"/>
    </source>
</evidence>
<dbReference type="Proteomes" id="UP001501009">
    <property type="component" value="Unassembled WGS sequence"/>
</dbReference>
<proteinExistence type="predicted"/>
<keyword evidence="1" id="KW-1133">Transmembrane helix</keyword>
<evidence type="ECO:0008006" key="4">
    <source>
        <dbReference type="Google" id="ProtNLM"/>
    </source>
</evidence>
<sequence>MQWGTLAVAALGAVFGIATTLITDVVRSRRELDHRWSETKRIVYARFLVALAQAHGRMAAVAFRDQSVTVRQNIVHQAYHAYFDDPHHSDAKSVSRELAIIAPDHIYQAAIAVYDQLRLIRDMLASEPVTADSAEYQQAVQPFFAGLEVLQQLMRRDLQPPAPRRA</sequence>
<accession>A0ABP7J7Z0</accession>
<keyword evidence="1" id="KW-0472">Membrane</keyword>
<keyword evidence="1" id="KW-0812">Transmembrane</keyword>
<reference evidence="3" key="1">
    <citation type="journal article" date="2019" name="Int. J. Syst. Evol. Microbiol.">
        <title>The Global Catalogue of Microorganisms (GCM) 10K type strain sequencing project: providing services to taxonomists for standard genome sequencing and annotation.</title>
        <authorList>
            <consortium name="The Broad Institute Genomics Platform"/>
            <consortium name="The Broad Institute Genome Sequencing Center for Infectious Disease"/>
            <person name="Wu L."/>
            <person name="Ma J."/>
        </authorList>
    </citation>
    <scope>NUCLEOTIDE SEQUENCE [LARGE SCALE GENOMIC DNA]</scope>
    <source>
        <strain evidence="3">JCM 17138</strain>
    </source>
</reference>
<keyword evidence="3" id="KW-1185">Reference proteome</keyword>
<organism evidence="2 3">
    <name type="scientific">Streptomyces coacervatus</name>
    <dbReference type="NCBI Taxonomy" id="647381"/>
    <lineage>
        <taxon>Bacteria</taxon>
        <taxon>Bacillati</taxon>
        <taxon>Actinomycetota</taxon>
        <taxon>Actinomycetes</taxon>
        <taxon>Kitasatosporales</taxon>
        <taxon>Streptomycetaceae</taxon>
        <taxon>Streptomyces</taxon>
    </lineage>
</organism>
<evidence type="ECO:0000313" key="3">
    <source>
        <dbReference type="Proteomes" id="UP001501009"/>
    </source>
</evidence>